<dbReference type="eggNOG" id="ENOG5033NSP">
    <property type="taxonomic scope" value="Bacteria"/>
</dbReference>
<sequence>MKRWFLSILLTLACTWTWAQNTNEPFKGHLYNKEYKVYLHINFYQNNILIPGQELFGQVAGYFGADLDSRKWIFTNVTLKDNHTAALLVTNDYGSEDLEATLTAQPDGTFVFEQGKGSTIKFAIQRKWQKMPRRLVFVKQ</sequence>
<gene>
    <name evidence="2" type="ORF">SAMN02745202_00563</name>
</gene>
<reference evidence="2 3" key="1">
    <citation type="submission" date="2017-02" db="EMBL/GenBank/DDBJ databases">
        <authorList>
            <person name="Peterson S.W."/>
        </authorList>
    </citation>
    <scope>NUCLEOTIDE SEQUENCE [LARGE SCALE GENOMIC DNA]</scope>
    <source>
        <strain evidence="2 3">ATCC 43324</strain>
    </source>
</reference>
<dbReference type="Proteomes" id="UP000190065">
    <property type="component" value="Unassembled WGS sequence"/>
</dbReference>
<feature type="signal peptide" evidence="1">
    <location>
        <begin position="1"/>
        <end position="19"/>
    </location>
</feature>
<dbReference type="STRING" id="28136.SAMN02745202_00563"/>
<keyword evidence="1" id="KW-0732">Signal</keyword>
<name>A0A1T4LYZ1_9BACT</name>
<dbReference type="AlphaFoldDB" id="A0A1T4LYZ1"/>
<organism evidence="2 3">
    <name type="scientific">Segatella oulorum</name>
    <dbReference type="NCBI Taxonomy" id="28136"/>
    <lineage>
        <taxon>Bacteria</taxon>
        <taxon>Pseudomonadati</taxon>
        <taxon>Bacteroidota</taxon>
        <taxon>Bacteroidia</taxon>
        <taxon>Bacteroidales</taxon>
        <taxon>Prevotellaceae</taxon>
        <taxon>Segatella</taxon>
    </lineage>
</organism>
<dbReference type="EMBL" id="FUXK01000005">
    <property type="protein sequence ID" value="SJZ59866.1"/>
    <property type="molecule type" value="Genomic_DNA"/>
</dbReference>
<feature type="chain" id="PRO_5010524326" evidence="1">
    <location>
        <begin position="20"/>
        <end position="140"/>
    </location>
</feature>
<dbReference type="RefSeq" id="WP_025071120.1">
    <property type="nucleotide sequence ID" value="NZ_CAJPPD010000059.1"/>
</dbReference>
<proteinExistence type="predicted"/>
<evidence type="ECO:0000313" key="3">
    <source>
        <dbReference type="Proteomes" id="UP000190065"/>
    </source>
</evidence>
<evidence type="ECO:0000313" key="2">
    <source>
        <dbReference type="EMBL" id="SJZ59866.1"/>
    </source>
</evidence>
<evidence type="ECO:0000256" key="1">
    <source>
        <dbReference type="SAM" id="SignalP"/>
    </source>
</evidence>
<protein>
    <submittedName>
        <fullName evidence="2">Uncharacterized protein</fullName>
    </submittedName>
</protein>
<accession>A0A1T4LYZ1</accession>